<dbReference type="PATRIC" id="fig|44252.3.peg.1767"/>
<dbReference type="PANTHER" id="PTHR43053">
    <property type="entry name" value="GLYCOSIDASE FAMILY 31"/>
    <property type="match status" value="1"/>
</dbReference>
<evidence type="ECO:0000256" key="1">
    <source>
        <dbReference type="ARBA" id="ARBA00007806"/>
    </source>
</evidence>
<comment type="caution">
    <text evidence="7">The sequence shown here is derived from an EMBL/GenBank/DDBJ whole genome shotgun (WGS) entry which is preliminary data.</text>
</comment>
<dbReference type="STRING" id="44252.DJ90_526"/>
<organism evidence="7 8">
    <name type="scientific">Paenibacillus macerans</name>
    <name type="common">Bacillus macerans</name>
    <dbReference type="NCBI Taxonomy" id="44252"/>
    <lineage>
        <taxon>Bacteria</taxon>
        <taxon>Bacillati</taxon>
        <taxon>Bacillota</taxon>
        <taxon>Bacilli</taxon>
        <taxon>Bacillales</taxon>
        <taxon>Paenibacillaceae</taxon>
        <taxon>Paenibacillus</taxon>
    </lineage>
</organism>
<dbReference type="Pfam" id="PF01055">
    <property type="entry name" value="Glyco_hydro_31_2nd"/>
    <property type="match status" value="1"/>
</dbReference>
<dbReference type="InterPro" id="IPR017853">
    <property type="entry name" value="GH"/>
</dbReference>
<accession>A0A090ZF71</accession>
<keyword evidence="3 4" id="KW-0326">Glycosidase</keyword>
<proteinExistence type="inferred from homology"/>
<dbReference type="GO" id="GO:0005975">
    <property type="term" value="P:carbohydrate metabolic process"/>
    <property type="evidence" value="ECO:0007669"/>
    <property type="project" value="InterPro"/>
</dbReference>
<dbReference type="Proteomes" id="UP000029278">
    <property type="component" value="Unassembled WGS sequence"/>
</dbReference>
<evidence type="ECO:0000313" key="7">
    <source>
        <dbReference type="EMBL" id="KFN09959.1"/>
    </source>
</evidence>
<evidence type="ECO:0000259" key="6">
    <source>
        <dbReference type="Pfam" id="PF21365"/>
    </source>
</evidence>
<gene>
    <name evidence="7" type="ORF">DJ90_526</name>
</gene>
<dbReference type="InterPro" id="IPR050985">
    <property type="entry name" value="Alpha-glycosidase_related"/>
</dbReference>
<dbReference type="GO" id="GO:0004553">
    <property type="term" value="F:hydrolase activity, hydrolyzing O-glycosyl compounds"/>
    <property type="evidence" value="ECO:0007669"/>
    <property type="project" value="InterPro"/>
</dbReference>
<keyword evidence="8" id="KW-1185">Reference proteome</keyword>
<keyword evidence="2 4" id="KW-0378">Hydrolase</keyword>
<dbReference type="AlphaFoldDB" id="A0A090ZF71"/>
<protein>
    <submittedName>
        <fullName evidence="7">Glycosyl hydrolases 31 family protein</fullName>
    </submittedName>
</protein>
<name>A0A090ZF71_PAEMA</name>
<evidence type="ECO:0000259" key="5">
    <source>
        <dbReference type="Pfam" id="PF01055"/>
    </source>
</evidence>
<dbReference type="SUPFAM" id="SSF51445">
    <property type="entry name" value="(Trans)glycosidases"/>
    <property type="match status" value="1"/>
</dbReference>
<dbReference type="Gene3D" id="2.60.40.1180">
    <property type="entry name" value="Golgi alpha-mannosidase II"/>
    <property type="match status" value="1"/>
</dbReference>
<dbReference type="SUPFAM" id="SSF51011">
    <property type="entry name" value="Glycosyl hydrolase domain"/>
    <property type="match status" value="1"/>
</dbReference>
<feature type="domain" description="Glycosyl hydrolase family 31 C-terminal" evidence="6">
    <location>
        <begin position="52"/>
        <end position="114"/>
    </location>
</feature>
<dbReference type="InterPro" id="IPR048395">
    <property type="entry name" value="Glyco_hydro_31_C"/>
</dbReference>
<evidence type="ECO:0000313" key="8">
    <source>
        <dbReference type="Proteomes" id="UP000029278"/>
    </source>
</evidence>
<dbReference type="InterPro" id="IPR013780">
    <property type="entry name" value="Glyco_hydro_b"/>
</dbReference>
<dbReference type="HOGENOM" id="CLU_1957390_0_0_9"/>
<dbReference type="PANTHER" id="PTHR43053:SF4">
    <property type="entry name" value="MYOGENESIS-REGULATING GLYCOSIDASE"/>
    <property type="match status" value="1"/>
</dbReference>
<dbReference type="InterPro" id="IPR000322">
    <property type="entry name" value="Glyco_hydro_31_TIM"/>
</dbReference>
<dbReference type="RefSeq" id="WP_227872829.1">
    <property type="nucleotide sequence ID" value="NZ_BGML01000005.1"/>
</dbReference>
<feature type="domain" description="Glycoside hydrolase family 31 TIM barrel" evidence="5">
    <location>
        <begin position="2"/>
        <end position="43"/>
    </location>
</feature>
<evidence type="ECO:0000256" key="2">
    <source>
        <dbReference type="ARBA" id="ARBA00022801"/>
    </source>
</evidence>
<dbReference type="Gene3D" id="3.20.20.80">
    <property type="entry name" value="Glycosidases"/>
    <property type="match status" value="1"/>
</dbReference>
<dbReference type="GeneID" id="77012593"/>
<comment type="similarity">
    <text evidence="1 4">Belongs to the glycosyl hydrolase 31 family.</text>
</comment>
<dbReference type="Pfam" id="PF21365">
    <property type="entry name" value="Glyco_hydro_31_3rd"/>
    <property type="match status" value="1"/>
</dbReference>
<evidence type="ECO:0000256" key="4">
    <source>
        <dbReference type="RuleBase" id="RU361185"/>
    </source>
</evidence>
<dbReference type="EMBL" id="JMQA01000020">
    <property type="protein sequence ID" value="KFN09959.1"/>
    <property type="molecule type" value="Genomic_DNA"/>
</dbReference>
<sequence>MSSHSRLHGSQSYRVPWLFDEEAVDVLRHFTQLKDTLMPYIYGASVEATKTGVPVMRAMVLEFTGDPACETLDRQYMLGDSLLVAPIFNSEGIAKYYLPEGRWTNYLSGEVRRADVGWRSGTIISACR</sequence>
<evidence type="ECO:0000256" key="3">
    <source>
        <dbReference type="ARBA" id="ARBA00023295"/>
    </source>
</evidence>
<reference evidence="7 8" key="1">
    <citation type="submission" date="2014-04" db="EMBL/GenBank/DDBJ databases">
        <authorList>
            <person name="Bishop-Lilly K.A."/>
            <person name="Broomall S.M."/>
            <person name="Chain P.S."/>
            <person name="Chertkov O."/>
            <person name="Coyne S.R."/>
            <person name="Daligault H.E."/>
            <person name="Davenport K.W."/>
            <person name="Erkkila T."/>
            <person name="Frey K.G."/>
            <person name="Gibbons H.S."/>
            <person name="Gu W."/>
            <person name="Jaissle J."/>
            <person name="Johnson S.L."/>
            <person name="Koroleva G.I."/>
            <person name="Ladner J.T."/>
            <person name="Lo C.-C."/>
            <person name="Minogue T.D."/>
            <person name="Munk C."/>
            <person name="Palacios G.F."/>
            <person name="Redden C.L."/>
            <person name="Rosenzweig C.N."/>
            <person name="Scholz M.B."/>
            <person name="Teshima H."/>
            <person name="Xu Y."/>
        </authorList>
    </citation>
    <scope>NUCLEOTIDE SEQUENCE [LARGE SCALE GENOMIC DNA]</scope>
    <source>
        <strain evidence="7 8">8244</strain>
    </source>
</reference>